<dbReference type="InterPro" id="IPR003169">
    <property type="entry name" value="GYF"/>
</dbReference>
<dbReference type="Proteomes" id="UP000007800">
    <property type="component" value="Unassembled WGS sequence"/>
</dbReference>
<protein>
    <recommendedName>
        <fullName evidence="2">GYF domain-containing protein</fullName>
    </recommendedName>
</protein>
<evidence type="ECO:0000313" key="3">
    <source>
        <dbReference type="EMBL" id="EER03529.1"/>
    </source>
</evidence>
<feature type="compositionally biased region" description="Polar residues" evidence="1">
    <location>
        <begin position="1"/>
        <end position="12"/>
    </location>
</feature>
<name>C5LIB3_PERM5</name>
<dbReference type="RefSeq" id="XP_002771713.1">
    <property type="nucleotide sequence ID" value="XM_002771667.1"/>
</dbReference>
<feature type="domain" description="GYF" evidence="2">
    <location>
        <begin position="181"/>
        <end position="229"/>
    </location>
</feature>
<organism evidence="4">
    <name type="scientific">Perkinsus marinus (strain ATCC 50983 / TXsc)</name>
    <dbReference type="NCBI Taxonomy" id="423536"/>
    <lineage>
        <taxon>Eukaryota</taxon>
        <taxon>Sar</taxon>
        <taxon>Alveolata</taxon>
        <taxon>Perkinsozoa</taxon>
        <taxon>Perkinsea</taxon>
        <taxon>Perkinsida</taxon>
        <taxon>Perkinsidae</taxon>
        <taxon>Perkinsus</taxon>
    </lineage>
</organism>
<reference evidence="3 4" key="1">
    <citation type="submission" date="2008-07" db="EMBL/GenBank/DDBJ databases">
        <authorList>
            <person name="El-Sayed N."/>
            <person name="Caler E."/>
            <person name="Inman J."/>
            <person name="Amedeo P."/>
            <person name="Hass B."/>
            <person name="Wortman J."/>
        </authorList>
    </citation>
    <scope>NUCLEOTIDE SEQUENCE [LARGE SCALE GENOMIC DNA]</scope>
    <source>
        <strain evidence="4">ATCC 50983 / TXsc</strain>
    </source>
</reference>
<evidence type="ECO:0000313" key="4">
    <source>
        <dbReference type="Proteomes" id="UP000007800"/>
    </source>
</evidence>
<dbReference type="Gene3D" id="3.30.1490.40">
    <property type="match status" value="1"/>
</dbReference>
<dbReference type="SMART" id="SM00444">
    <property type="entry name" value="GYF"/>
    <property type="match status" value="1"/>
</dbReference>
<dbReference type="Pfam" id="PF02213">
    <property type="entry name" value="GYF"/>
    <property type="match status" value="1"/>
</dbReference>
<dbReference type="PROSITE" id="PS50829">
    <property type="entry name" value="GYF"/>
    <property type="match status" value="1"/>
</dbReference>
<gene>
    <name evidence="3" type="ORF">Pmar_PMAR017932</name>
</gene>
<dbReference type="GeneID" id="9047774"/>
<dbReference type="InterPro" id="IPR035445">
    <property type="entry name" value="GYF-like_dom_sf"/>
</dbReference>
<evidence type="ECO:0000256" key="1">
    <source>
        <dbReference type="SAM" id="MobiDB-lite"/>
    </source>
</evidence>
<evidence type="ECO:0000259" key="2">
    <source>
        <dbReference type="PROSITE" id="PS50829"/>
    </source>
</evidence>
<dbReference type="InParanoid" id="C5LIB3"/>
<dbReference type="SUPFAM" id="SSF55277">
    <property type="entry name" value="GYF domain"/>
    <property type="match status" value="1"/>
</dbReference>
<proteinExistence type="predicted"/>
<accession>C5LIB3</accession>
<sequence>MGQDQSSPNDNANGGDKPIYSSEGPSGVAAVASKQLKAMSSVDQQQEQGTEGAYHRLTEKELDKLVYAQKNDDIDIYDLSVNRELKALLMTINDNDTTSTSSTTTLGGTKGLRKELSANAAEFIPGQFYGTVGPSRPQAQGQYGNWSKKNTVSQEDIVKKLSLQQRVEAITRASNAIPSGHKLWRYKDPRGTERGPFTFAEMRNWYEKGYFTRELEVTIREGGPFIKLGELYGPGHQPFSTKLNEAQVIVTCAALISSKARRKLVTPP</sequence>
<feature type="region of interest" description="Disordered" evidence="1">
    <location>
        <begin position="1"/>
        <end position="53"/>
    </location>
</feature>
<dbReference type="AlphaFoldDB" id="C5LIB3"/>
<keyword evidence="4" id="KW-1185">Reference proteome</keyword>
<dbReference type="OrthoDB" id="438213at2759"/>
<dbReference type="EMBL" id="GG682213">
    <property type="protein sequence ID" value="EER03529.1"/>
    <property type="molecule type" value="Genomic_DNA"/>
</dbReference>